<dbReference type="CDD" id="cd02947">
    <property type="entry name" value="TRX_family"/>
    <property type="match status" value="1"/>
</dbReference>
<gene>
    <name evidence="4" type="ORF">IXB28_05855</name>
</gene>
<comment type="similarity">
    <text evidence="1">Belongs to the thioredoxin family.</text>
</comment>
<dbReference type="Pfam" id="PF00085">
    <property type="entry name" value="Thioredoxin"/>
    <property type="match status" value="1"/>
</dbReference>
<dbReference type="Gene3D" id="3.40.30.10">
    <property type="entry name" value="Glutaredoxin"/>
    <property type="match status" value="1"/>
</dbReference>
<dbReference type="PANTHER" id="PTHR45663:SF11">
    <property type="entry name" value="GEO12009P1"/>
    <property type="match status" value="1"/>
</dbReference>
<evidence type="ECO:0000256" key="2">
    <source>
        <dbReference type="ARBA" id="ARBA00023284"/>
    </source>
</evidence>
<dbReference type="PROSITE" id="PS51352">
    <property type="entry name" value="THIOREDOXIN_2"/>
    <property type="match status" value="1"/>
</dbReference>
<proteinExistence type="inferred from homology"/>
<reference evidence="4 5" key="1">
    <citation type="journal article" date="2021" name="Mar. Drugs">
        <title>Genome Reduction and Secondary Metabolism of the Marine Sponge-Associated Cyanobacterium Leptothoe.</title>
        <authorList>
            <person name="Konstantinou D."/>
            <person name="Popin R.V."/>
            <person name="Fewer D.P."/>
            <person name="Sivonen K."/>
            <person name="Gkelis S."/>
        </authorList>
    </citation>
    <scope>NUCLEOTIDE SEQUENCE [LARGE SCALE GENOMIC DNA]</scope>
    <source>
        <strain evidence="4 5">TAU-MAC 1615</strain>
    </source>
</reference>
<dbReference type="EMBL" id="JADOER010000004">
    <property type="protein sequence ID" value="MBT9311722.1"/>
    <property type="molecule type" value="Genomic_DNA"/>
</dbReference>
<dbReference type="PRINTS" id="PR00421">
    <property type="entry name" value="THIOREDOXIN"/>
</dbReference>
<evidence type="ECO:0000256" key="1">
    <source>
        <dbReference type="ARBA" id="ARBA00008987"/>
    </source>
</evidence>
<evidence type="ECO:0000313" key="5">
    <source>
        <dbReference type="Proteomes" id="UP001196661"/>
    </source>
</evidence>
<dbReference type="Proteomes" id="UP001196661">
    <property type="component" value="Unassembled WGS sequence"/>
</dbReference>
<comment type="caution">
    <text evidence="4">The sequence shown here is derived from an EMBL/GenBank/DDBJ whole genome shotgun (WGS) entry which is preliminary data.</text>
</comment>
<evidence type="ECO:0000259" key="3">
    <source>
        <dbReference type="PROSITE" id="PS51352"/>
    </source>
</evidence>
<keyword evidence="2" id="KW-0676">Redox-active center</keyword>
<keyword evidence="5" id="KW-1185">Reference proteome</keyword>
<dbReference type="PANTHER" id="PTHR45663">
    <property type="entry name" value="GEO12009P1"/>
    <property type="match status" value="1"/>
</dbReference>
<name>A0ABS5Y1L2_9CYAN</name>
<evidence type="ECO:0000313" key="4">
    <source>
        <dbReference type="EMBL" id="MBT9311722.1"/>
    </source>
</evidence>
<organism evidence="4 5">
    <name type="scientific">Leptothoe kymatousa TAU-MAC 1615</name>
    <dbReference type="NCBI Taxonomy" id="2364775"/>
    <lineage>
        <taxon>Bacteria</taxon>
        <taxon>Bacillati</taxon>
        <taxon>Cyanobacteriota</taxon>
        <taxon>Cyanophyceae</taxon>
        <taxon>Nodosilineales</taxon>
        <taxon>Cymatolegaceae</taxon>
        <taxon>Leptothoe</taxon>
        <taxon>Leptothoe kymatousa</taxon>
    </lineage>
</organism>
<protein>
    <submittedName>
        <fullName evidence="4">Redoxin domain-containing protein</fullName>
    </submittedName>
</protein>
<dbReference type="InterPro" id="IPR036249">
    <property type="entry name" value="Thioredoxin-like_sf"/>
</dbReference>
<sequence>MTITEDNFESFVFASPVPVLVHFWAPWCGLCRRVTPLLNRFQQEWSGQVHVLDINADENLKLANHYRLQTLPTLLFLEKGQVIQRFDVLRNRDEFMRALDLLMHRYKLELGFTKEAGLLDK</sequence>
<feature type="domain" description="Thioredoxin" evidence="3">
    <location>
        <begin position="1"/>
        <end position="104"/>
    </location>
</feature>
<dbReference type="RefSeq" id="WP_215617592.1">
    <property type="nucleotide sequence ID" value="NZ_JADOER010000004.1"/>
</dbReference>
<accession>A0ABS5Y1L2</accession>
<dbReference type="SUPFAM" id="SSF52833">
    <property type="entry name" value="Thioredoxin-like"/>
    <property type="match status" value="1"/>
</dbReference>
<dbReference type="InterPro" id="IPR013766">
    <property type="entry name" value="Thioredoxin_domain"/>
</dbReference>